<dbReference type="PANTHER" id="PTHR12894">
    <property type="entry name" value="CNH DOMAIN CONTAINING"/>
    <property type="match status" value="1"/>
</dbReference>
<dbReference type="EMBL" id="HACA01014340">
    <property type="protein sequence ID" value="CDW31701.1"/>
    <property type="molecule type" value="Transcribed_RNA"/>
</dbReference>
<dbReference type="Pfam" id="PF23556">
    <property type="entry name" value="TPR_Vps41"/>
    <property type="match status" value="1"/>
</dbReference>
<dbReference type="InterPro" id="IPR001180">
    <property type="entry name" value="CNH_dom"/>
</dbReference>
<accession>A0A0K2U204</accession>
<dbReference type="InterPro" id="IPR000547">
    <property type="entry name" value="Clathrin_H-chain/VPS_repeat"/>
</dbReference>
<dbReference type="GO" id="GO:0034058">
    <property type="term" value="P:endosomal vesicle fusion"/>
    <property type="evidence" value="ECO:0007669"/>
    <property type="project" value="TreeGrafter"/>
</dbReference>
<feature type="domain" description="CNH" evidence="5">
    <location>
        <begin position="14"/>
        <end position="289"/>
    </location>
</feature>
<dbReference type="PANTHER" id="PTHR12894:SF49">
    <property type="entry name" value="VAM6_VPS39-LIKE PROTEIN"/>
    <property type="match status" value="1"/>
</dbReference>
<feature type="repeat" description="CHCR" evidence="4">
    <location>
        <begin position="550"/>
        <end position="723"/>
    </location>
</feature>
<reference evidence="6" key="1">
    <citation type="submission" date="2014-05" db="EMBL/GenBank/DDBJ databases">
        <authorList>
            <person name="Chronopoulou M."/>
        </authorList>
    </citation>
    <scope>NUCLEOTIDE SEQUENCE</scope>
    <source>
        <tissue evidence="6">Whole organism</tissue>
    </source>
</reference>
<dbReference type="GO" id="GO:0012505">
    <property type="term" value="C:endomembrane system"/>
    <property type="evidence" value="ECO:0007669"/>
    <property type="project" value="UniProtKB-SubCell"/>
</dbReference>
<dbReference type="PROSITE" id="PS50219">
    <property type="entry name" value="CNH"/>
    <property type="match status" value="1"/>
</dbReference>
<organism evidence="6">
    <name type="scientific">Lepeophtheirus salmonis</name>
    <name type="common">Salmon louse</name>
    <name type="synonym">Caligus salmonis</name>
    <dbReference type="NCBI Taxonomy" id="72036"/>
    <lineage>
        <taxon>Eukaryota</taxon>
        <taxon>Metazoa</taxon>
        <taxon>Ecdysozoa</taxon>
        <taxon>Arthropoda</taxon>
        <taxon>Crustacea</taxon>
        <taxon>Multicrustacea</taxon>
        <taxon>Hexanauplia</taxon>
        <taxon>Copepoda</taxon>
        <taxon>Siphonostomatoida</taxon>
        <taxon>Caligidae</taxon>
        <taxon>Lepeophtheirus</taxon>
    </lineage>
</organism>
<dbReference type="GO" id="GO:0016020">
    <property type="term" value="C:membrane"/>
    <property type="evidence" value="ECO:0007669"/>
    <property type="project" value="TreeGrafter"/>
</dbReference>
<dbReference type="InterPro" id="IPR019453">
    <property type="entry name" value="VPS39/TGFA1_Znf"/>
</dbReference>
<keyword evidence="2" id="KW-0472">Membrane</keyword>
<evidence type="ECO:0000256" key="1">
    <source>
        <dbReference type="ARBA" id="ARBA00004184"/>
    </source>
</evidence>
<evidence type="ECO:0000256" key="2">
    <source>
        <dbReference type="ARBA" id="ARBA00023136"/>
    </source>
</evidence>
<proteinExistence type="inferred from homology"/>
<dbReference type="Pfam" id="PF10367">
    <property type="entry name" value="zf-Vps39_C"/>
    <property type="match status" value="1"/>
</dbReference>
<name>A0A0K2U204_LEPSM</name>
<dbReference type="Pfam" id="PF00780">
    <property type="entry name" value="CNH"/>
    <property type="match status" value="1"/>
</dbReference>
<comment type="subcellular location">
    <subcellularLocation>
        <location evidence="1">Endomembrane system</location>
        <topology evidence="1">Peripheral membrane protein</topology>
    </subcellularLocation>
</comment>
<dbReference type="PROSITE" id="PS50236">
    <property type="entry name" value="CHCR"/>
    <property type="match status" value="1"/>
</dbReference>
<comment type="similarity">
    <text evidence="3">Belongs to the VAM6/VPS39 family.</text>
</comment>
<evidence type="ECO:0000256" key="3">
    <source>
        <dbReference type="ARBA" id="ARBA00038201"/>
    </source>
</evidence>
<dbReference type="AlphaFoldDB" id="A0A0K2U204"/>
<protein>
    <recommendedName>
        <fullName evidence="5">CNH domain-containing protein</fullName>
    </recommendedName>
</protein>
<evidence type="ECO:0000313" key="6">
    <source>
        <dbReference type="EMBL" id="CDW31701.1"/>
    </source>
</evidence>
<dbReference type="GO" id="GO:0006886">
    <property type="term" value="P:intracellular protein transport"/>
    <property type="evidence" value="ECO:0007669"/>
    <property type="project" value="UniProtKB-UniRule"/>
</dbReference>
<dbReference type="OrthoDB" id="5325112at2759"/>
<dbReference type="Pfam" id="PF10366">
    <property type="entry name" value="Vps39_1"/>
    <property type="match status" value="1"/>
</dbReference>
<dbReference type="GO" id="GO:0005737">
    <property type="term" value="C:cytoplasm"/>
    <property type="evidence" value="ECO:0007669"/>
    <property type="project" value="TreeGrafter"/>
</dbReference>
<dbReference type="InterPro" id="IPR032914">
    <property type="entry name" value="Vam6/VPS39/TRAP1"/>
</dbReference>
<evidence type="ECO:0000259" key="5">
    <source>
        <dbReference type="PROSITE" id="PS50219"/>
    </source>
</evidence>
<sequence length="860" mass="98963">MYNAYSLKTLGNLPVKIASIEAYDDILFIGTKQGHLFMYRVADGDDLQLLRYKKYLCKKSITGLNAVKDYNILLAQSDGSLTLYDIDLSLTNFPVIADLKETRGLHLYGADITSTRTLTGATVTFRVAVVVKRKILFYYWKNRSFQKLREEMNLPDVPKAMSWCGDTLVLAFRFGEPYQFVKISDHESKLIPTQILTSTQLDPLIFVIKDQSKFALVQDEHTHFLNFDGTTCPDTLTWLKTPFDMVYDSPFYIATNSDCLDIMTEAPSLLVQTFEKEKPNLILRSQQGSIYLASDTHIWILSMLPISSQIPSLLEKKQFELAICLCNNLDDPTDESKTIQLVKTLYGLDLLVQKKFGNAFEIIFNLDIDPSHIASLFPGILPPTLRVQFILPEEITSMEESDILSGLPAFKDYLLNFRNKMIALTSKKLLNLHPLIEGIPVLKSKKKIMMIIDTSLLMCYLKKQEALVNSLLRLKDNNCHIEETEIALTKAKKYESLIIFYNSKGLHRKSLELLKTLVASEDSNLLKNIQDIVIYLQGLGSAYLELIFEFAEDIIRSNPDEGIDIFIEDVCEVENLPRREVYDFLVQLNSKCAIKYLEHIIKAWKETSIYFHNQLVSQYTKLLQDPNFSEYYNELKTNLYEHLKTSQHYEPKDLIFQFPKHSLHEERAILLGRNGQHKDALFTYLYVLKDLPKALLYCSDMKNNSTYSHLIHLLLNPPEKQSPILDETNVSPFEYELSDILSILQTYVKQIDVKIIIQNLPDQVPLASIKKNLQIGVSNSISKKHHSQIQKGLTHSEFLRVQRKRVLCESYKIEMSDLHICSICKKRFNAGNTFVRVPEDLSIVHYSCQEKYKNSPSQFF</sequence>
<dbReference type="GO" id="GO:0006914">
    <property type="term" value="P:autophagy"/>
    <property type="evidence" value="ECO:0007669"/>
    <property type="project" value="TreeGrafter"/>
</dbReference>
<evidence type="ECO:0000256" key="4">
    <source>
        <dbReference type="PROSITE-ProRule" id="PRU01006"/>
    </source>
</evidence>
<dbReference type="InterPro" id="IPR019452">
    <property type="entry name" value="VPS39/TGF_beta_rcpt-assoc_1"/>
</dbReference>